<evidence type="ECO:0000313" key="1">
    <source>
        <dbReference type="EMBL" id="MBX0302287.1"/>
    </source>
</evidence>
<accession>A0A8J7YB93</accession>
<organism evidence="1 2">
    <name type="scientific">Haloarcula salinisoli</name>
    <dbReference type="NCBI Taxonomy" id="2487746"/>
    <lineage>
        <taxon>Archaea</taxon>
        <taxon>Methanobacteriati</taxon>
        <taxon>Methanobacteriota</taxon>
        <taxon>Stenosarchaea group</taxon>
        <taxon>Halobacteria</taxon>
        <taxon>Halobacteriales</taxon>
        <taxon>Haloarculaceae</taxon>
        <taxon>Haloarcula</taxon>
    </lineage>
</organism>
<name>A0A8J7YB93_9EURY</name>
<dbReference type="Proteomes" id="UP000783863">
    <property type="component" value="Unassembled WGS sequence"/>
</dbReference>
<comment type="caution">
    <text evidence="1">The sequence shown here is derived from an EMBL/GenBank/DDBJ whole genome shotgun (WGS) entry which is preliminary data.</text>
</comment>
<dbReference type="RefSeq" id="WP_220586530.1">
    <property type="nucleotide sequence ID" value="NZ_RKLQ01000001.1"/>
</dbReference>
<keyword evidence="2" id="KW-1185">Reference proteome</keyword>
<sequence length="159" mass="18138">MSHRRTLLSSLALGAIGLAGCSSLRGHRGYIYLKHIQGQQEPNEEFEDVLVAARDDENGGRQGSVADRWEEYVDNPKAPTVSESFHETLHREYHEVAYLARFCSEQLDSGSYGCIKDDVDREDFNQAQVYDRVQARHLDEQDRIEIYSVVESWTPTDST</sequence>
<dbReference type="AlphaFoldDB" id="A0A8J7YB93"/>
<dbReference type="EMBL" id="RKLQ01000001">
    <property type="protein sequence ID" value="MBX0302287.1"/>
    <property type="molecule type" value="Genomic_DNA"/>
</dbReference>
<gene>
    <name evidence="1" type="ORF">EGD98_01235</name>
</gene>
<reference evidence="1" key="1">
    <citation type="submission" date="2021-06" db="EMBL/GenBank/DDBJ databases">
        <title>Halomicroarcula sp. F24A a new haloarchaeum isolated from saline soil.</title>
        <authorList>
            <person name="Duran-Viseras A."/>
            <person name="Sanchez-Porro C."/>
            <person name="Ventosa A."/>
        </authorList>
    </citation>
    <scope>NUCLEOTIDE SEQUENCE</scope>
    <source>
        <strain evidence="1">F24A</strain>
    </source>
</reference>
<proteinExistence type="predicted"/>
<protein>
    <submittedName>
        <fullName evidence="1">Uncharacterized protein</fullName>
    </submittedName>
</protein>
<dbReference type="PROSITE" id="PS51257">
    <property type="entry name" value="PROKAR_LIPOPROTEIN"/>
    <property type="match status" value="1"/>
</dbReference>
<evidence type="ECO:0000313" key="2">
    <source>
        <dbReference type="Proteomes" id="UP000783863"/>
    </source>
</evidence>